<evidence type="ECO:0000313" key="2">
    <source>
        <dbReference type="Proteomes" id="UP000003179"/>
    </source>
</evidence>
<proteinExistence type="predicted"/>
<organism evidence="1 2">
    <name type="scientific">Cutibacterium modestum HL044PA1</name>
    <dbReference type="NCBI Taxonomy" id="765109"/>
    <lineage>
        <taxon>Bacteria</taxon>
        <taxon>Bacillati</taxon>
        <taxon>Actinomycetota</taxon>
        <taxon>Actinomycetes</taxon>
        <taxon>Propionibacteriales</taxon>
        <taxon>Propionibacteriaceae</taxon>
        <taxon>Cutibacterium</taxon>
        <taxon>Cutibacterium modestum</taxon>
    </lineage>
</organism>
<sequence length="88" mass="9887">MQDLLMCGLAGLSASPSPFTLYPRSHVTDAVKVRTSVRERHQHPQPVSRSGHQFVRSCRNAHTTLALPDSGYFWQERTVNPEVLQETA</sequence>
<evidence type="ECO:0000313" key="1">
    <source>
        <dbReference type="EMBL" id="EFS91444.1"/>
    </source>
</evidence>
<dbReference type="EMBL" id="ADZU01000040">
    <property type="protein sequence ID" value="EFS91444.1"/>
    <property type="molecule type" value="Genomic_DNA"/>
</dbReference>
<name>A0ABN0C2Q8_9ACTN</name>
<evidence type="ECO:0008006" key="3">
    <source>
        <dbReference type="Google" id="ProtNLM"/>
    </source>
</evidence>
<comment type="caution">
    <text evidence="1">The sequence shown here is derived from an EMBL/GenBank/DDBJ whole genome shotgun (WGS) entry which is preliminary data.</text>
</comment>
<protein>
    <recommendedName>
        <fullName evidence="3">Secreted protein</fullName>
    </recommendedName>
</protein>
<keyword evidence="2" id="KW-1185">Reference proteome</keyword>
<gene>
    <name evidence="1" type="ORF">HMPREF9607_02351</name>
</gene>
<reference evidence="1" key="1">
    <citation type="submission" date="2010-08" db="EMBL/GenBank/DDBJ databases">
        <authorList>
            <person name="Weinstock G."/>
            <person name="Sodergren E."/>
            <person name="Clifton S."/>
            <person name="Fulton L."/>
            <person name="Fulton B."/>
            <person name="Courtney L."/>
            <person name="Fronick C."/>
            <person name="Harrison M."/>
            <person name="Strong C."/>
            <person name="Farmer C."/>
            <person name="Delahaunty K."/>
            <person name="Markovic C."/>
            <person name="Hall O."/>
            <person name="Minx P."/>
            <person name="Tomlinson C."/>
            <person name="Mitreva M."/>
            <person name="Hou S."/>
            <person name="Chen J."/>
            <person name="Wollam A."/>
            <person name="Pepin K.H."/>
            <person name="Johnson M."/>
            <person name="Bhonagiri V."/>
            <person name="Zhang X."/>
            <person name="Suruliraj S."/>
            <person name="Warren W."/>
            <person name="Chinwalla A."/>
            <person name="Mardis E.R."/>
            <person name="Wilson R.K."/>
        </authorList>
    </citation>
    <scope>NUCLEOTIDE SEQUENCE [LARGE SCALE GENOMIC DNA]</scope>
    <source>
        <strain evidence="1">HL044PA1</strain>
    </source>
</reference>
<accession>A0ABN0C2Q8</accession>
<dbReference type="Proteomes" id="UP000003179">
    <property type="component" value="Unassembled WGS sequence"/>
</dbReference>